<dbReference type="GO" id="GO:0051539">
    <property type="term" value="F:4 iron, 4 sulfur cluster binding"/>
    <property type="evidence" value="ECO:0007669"/>
    <property type="project" value="UniProtKB-KW"/>
</dbReference>
<accession>A0A1Y4T085</accession>
<keyword evidence="2" id="KW-0004">4Fe-4S</keyword>
<dbReference type="GO" id="GO:0009055">
    <property type="term" value="F:electron transfer activity"/>
    <property type="evidence" value="ECO:0007669"/>
    <property type="project" value="InterPro"/>
</dbReference>
<protein>
    <submittedName>
        <fullName evidence="11">Electron transporter RnfB</fullName>
    </submittedName>
</protein>
<dbReference type="PANTHER" id="PTHR43560">
    <property type="entry name" value="ION-TRANSLOCATING OXIDOREDUCTASE COMPLEX SUBUNIT B"/>
    <property type="match status" value="1"/>
</dbReference>
<dbReference type="GO" id="GO:0046872">
    <property type="term" value="F:metal ion binding"/>
    <property type="evidence" value="ECO:0007669"/>
    <property type="project" value="UniProtKB-KW"/>
</dbReference>
<sequence length="103" mass="10633">MQISAILALLVVGAVLGCVLGVADKYLRVEEDNRINDVTEMLPGANCGGCGYPGCSGFATALVEGDASKVSACVVSNQETREKIAQYLNETPGPDGQTAKVTV</sequence>
<name>A0A1Y4T085_9FIRM</name>
<keyword evidence="6" id="KW-0249">Electron transport</keyword>
<dbReference type="RefSeq" id="WP_087357400.1">
    <property type="nucleotide sequence ID" value="NZ_AP031415.1"/>
</dbReference>
<evidence type="ECO:0000256" key="9">
    <source>
        <dbReference type="ARBA" id="ARBA00023136"/>
    </source>
</evidence>
<keyword evidence="7" id="KW-0408">Iron</keyword>
<evidence type="ECO:0000256" key="2">
    <source>
        <dbReference type="ARBA" id="ARBA00022485"/>
    </source>
</evidence>
<keyword evidence="5" id="KW-1278">Translocase</keyword>
<evidence type="ECO:0000313" key="12">
    <source>
        <dbReference type="Proteomes" id="UP000195305"/>
    </source>
</evidence>
<dbReference type="Gene3D" id="1.10.15.40">
    <property type="entry name" value="Electron transport complex subunit B, putative Fe-S cluster"/>
    <property type="match status" value="1"/>
</dbReference>
<evidence type="ECO:0000256" key="1">
    <source>
        <dbReference type="ARBA" id="ARBA00022448"/>
    </source>
</evidence>
<dbReference type="InterPro" id="IPR010207">
    <property type="entry name" value="Elect_transpt_cplx_RnfB/RsxB"/>
</dbReference>
<reference evidence="11 12" key="1">
    <citation type="journal article" date="2018" name="BMC Genomics">
        <title>Whole genome sequencing and function prediction of 133 gut anaerobes isolated from chicken caecum in pure cultures.</title>
        <authorList>
            <person name="Medvecky M."/>
            <person name="Cejkova D."/>
            <person name="Polansky O."/>
            <person name="Karasova D."/>
            <person name="Kubasova T."/>
            <person name="Cizek A."/>
            <person name="Rychlik I."/>
        </authorList>
    </citation>
    <scope>NUCLEOTIDE SEQUENCE [LARGE SCALE GENOMIC DNA]</scope>
    <source>
        <strain evidence="11 12">An13</strain>
    </source>
</reference>
<keyword evidence="3" id="KW-0479">Metal-binding</keyword>
<evidence type="ECO:0000256" key="7">
    <source>
        <dbReference type="ARBA" id="ARBA00023004"/>
    </source>
</evidence>
<keyword evidence="8" id="KW-0411">Iron-sulfur</keyword>
<keyword evidence="12" id="KW-1185">Reference proteome</keyword>
<keyword evidence="9" id="KW-0472">Membrane</keyword>
<evidence type="ECO:0000256" key="5">
    <source>
        <dbReference type="ARBA" id="ARBA00022967"/>
    </source>
</evidence>
<keyword evidence="4" id="KW-0677">Repeat</keyword>
<dbReference type="InterPro" id="IPR050395">
    <property type="entry name" value="4Fe4S_Ferredoxin_RnfB"/>
</dbReference>
<dbReference type="PROSITE" id="PS51656">
    <property type="entry name" value="4FE4S"/>
    <property type="match status" value="1"/>
</dbReference>
<dbReference type="AlphaFoldDB" id="A0A1Y4T085"/>
<dbReference type="NCBIfam" id="TIGR01944">
    <property type="entry name" value="rnfB"/>
    <property type="match status" value="1"/>
</dbReference>
<dbReference type="Pfam" id="PF04060">
    <property type="entry name" value="FeS"/>
    <property type="match status" value="1"/>
</dbReference>
<evidence type="ECO:0000256" key="8">
    <source>
        <dbReference type="ARBA" id="ARBA00023014"/>
    </source>
</evidence>
<gene>
    <name evidence="11" type="ORF">B5E75_03515</name>
</gene>
<dbReference type="InterPro" id="IPR007202">
    <property type="entry name" value="4Fe-4S_dom"/>
</dbReference>
<evidence type="ECO:0000259" key="10">
    <source>
        <dbReference type="PROSITE" id="PS51656"/>
    </source>
</evidence>
<evidence type="ECO:0000256" key="4">
    <source>
        <dbReference type="ARBA" id="ARBA00022737"/>
    </source>
</evidence>
<evidence type="ECO:0000313" key="11">
    <source>
        <dbReference type="EMBL" id="OUQ35585.1"/>
    </source>
</evidence>
<organism evidence="11 12">
    <name type="scientific">Massilimicrobiota timonensis</name>
    <dbReference type="NCBI Taxonomy" id="1776392"/>
    <lineage>
        <taxon>Bacteria</taxon>
        <taxon>Bacillati</taxon>
        <taxon>Bacillota</taxon>
        <taxon>Erysipelotrichia</taxon>
        <taxon>Erysipelotrichales</taxon>
        <taxon>Erysipelotrichaceae</taxon>
        <taxon>Massilimicrobiota</taxon>
    </lineage>
</organism>
<feature type="domain" description="4Fe-4S" evidence="10">
    <location>
        <begin position="30"/>
        <end position="90"/>
    </location>
</feature>
<dbReference type="PANTHER" id="PTHR43560:SF1">
    <property type="entry name" value="ION-TRANSLOCATING OXIDOREDUCTASE COMPLEX SUBUNIT B"/>
    <property type="match status" value="1"/>
</dbReference>
<evidence type="ECO:0000256" key="6">
    <source>
        <dbReference type="ARBA" id="ARBA00022982"/>
    </source>
</evidence>
<proteinExistence type="predicted"/>
<evidence type="ECO:0000256" key="3">
    <source>
        <dbReference type="ARBA" id="ARBA00022723"/>
    </source>
</evidence>
<keyword evidence="1" id="KW-0813">Transport</keyword>
<dbReference type="Proteomes" id="UP000195305">
    <property type="component" value="Unassembled WGS sequence"/>
</dbReference>
<comment type="caution">
    <text evidence="11">The sequence shown here is derived from an EMBL/GenBank/DDBJ whole genome shotgun (WGS) entry which is preliminary data.</text>
</comment>
<dbReference type="OrthoDB" id="9789936at2"/>
<dbReference type="EMBL" id="NFLJ01000007">
    <property type="protein sequence ID" value="OUQ35585.1"/>
    <property type="molecule type" value="Genomic_DNA"/>
</dbReference>